<dbReference type="HOGENOM" id="CLU_000022_59_9_4"/>
<comment type="similarity">
    <text evidence="4">Belongs to the ATP-dependent AMP-binding enzyme family.</text>
</comment>
<gene>
    <name evidence="17" type="ORF">HMPREF0551_0005</name>
</gene>
<keyword evidence="5" id="KW-0436">Ligase</keyword>
<dbReference type="SUPFAM" id="SSF56801">
    <property type="entry name" value="Acetyl-CoA synthetase-like"/>
    <property type="match status" value="1"/>
</dbReference>
<dbReference type="GO" id="GO:0016020">
    <property type="term" value="C:membrane"/>
    <property type="evidence" value="ECO:0007669"/>
    <property type="project" value="UniProtKB-SubCell"/>
</dbReference>
<dbReference type="EC" id="6.2.1.3" evidence="12"/>
<name>E7RU39_9BURK</name>
<dbReference type="InterPro" id="IPR050237">
    <property type="entry name" value="ATP-dep_AMP-bd_enzyme"/>
</dbReference>
<dbReference type="Gene3D" id="3.30.300.30">
    <property type="match status" value="1"/>
</dbReference>
<evidence type="ECO:0000256" key="12">
    <source>
        <dbReference type="ARBA" id="ARBA00026121"/>
    </source>
</evidence>
<evidence type="ECO:0000256" key="2">
    <source>
        <dbReference type="ARBA" id="ARBA00004170"/>
    </source>
</evidence>
<evidence type="ECO:0000256" key="1">
    <source>
        <dbReference type="ARBA" id="ARBA00001946"/>
    </source>
</evidence>
<keyword evidence="18" id="KW-1185">Reference proteome</keyword>
<evidence type="ECO:0000259" key="16">
    <source>
        <dbReference type="Pfam" id="PF13193"/>
    </source>
</evidence>
<evidence type="ECO:0000256" key="6">
    <source>
        <dbReference type="ARBA" id="ARBA00022741"/>
    </source>
</evidence>
<comment type="pathway">
    <text evidence="3">Lipid metabolism; fatty acid beta-oxidation.</text>
</comment>
<evidence type="ECO:0000256" key="9">
    <source>
        <dbReference type="ARBA" id="ARBA00022842"/>
    </source>
</evidence>
<evidence type="ECO:0000256" key="14">
    <source>
        <dbReference type="ARBA" id="ARBA00042773"/>
    </source>
</evidence>
<proteinExistence type="inferred from homology"/>
<keyword evidence="8" id="KW-0067">ATP-binding</keyword>
<keyword evidence="10" id="KW-0443">Lipid metabolism</keyword>
<dbReference type="GO" id="GO:0005524">
    <property type="term" value="F:ATP binding"/>
    <property type="evidence" value="ECO:0007669"/>
    <property type="project" value="UniProtKB-KW"/>
</dbReference>
<dbReference type="PANTHER" id="PTHR43767:SF8">
    <property type="entry name" value="LONG-CHAIN-FATTY-ACID--COA LIGASE"/>
    <property type="match status" value="1"/>
</dbReference>
<keyword evidence="9" id="KW-0460">Magnesium</keyword>
<sequence>MVERVWLKHYPHGVPAEIDPDSYRSLAHLLEDVMVRHAEQAATVCLGRTLTYGDLDRLSTRFAAWLGSLGLPKGSRVALMMPNCHAYVVSLLGTLRAGMTAVNVNPLYTPRELENQLRDARVDVLVVLENFAHTVEKVGPEGMVRQVVLASMGDLLGGLRGWAVNMMLRHVRRTVPPFNLPGAVRFAEVMRQGKDLPFEPPQLSGEDLAFLQYTGGTTGVSRGAMLTHRNMVANVLQSCAWFHPAMDQPGKPTPEGPPVFVGALPLYHIFALTICLLVNMQLGGKLILIPNPRDVKGLVKALRPHRPVVFPGVSTLYDMLVAHEVFRGLDFSNLRISLAGGMAVPKAVARRWESVTGCPICEGYGLTEASPTVACSPTNTTTHDGTVGMPLPSTEIGIRDEALRPLPWGQPGEVVVRGPQVMAGYWQHAEDTRAVMTPDGFLRTGDIGVMDERGYLRLLDRQKDMILVSGFNVYCNEVEDVVCSHPGVRACAAVGVQDEHAGQAVKIFVVREDRTLTCEELLAYCKERLTGYKRPRIVAFVKSLPKSDVGKVLRRPLRDGTVVPEPDETEKPA</sequence>
<dbReference type="InterPro" id="IPR020845">
    <property type="entry name" value="AMP-binding_CS"/>
</dbReference>
<dbReference type="Pfam" id="PF13193">
    <property type="entry name" value="AMP-binding_C"/>
    <property type="match status" value="1"/>
</dbReference>
<evidence type="ECO:0000256" key="13">
    <source>
        <dbReference type="ARBA" id="ARBA00039545"/>
    </source>
</evidence>
<evidence type="ECO:0000256" key="3">
    <source>
        <dbReference type="ARBA" id="ARBA00005005"/>
    </source>
</evidence>
<evidence type="ECO:0000256" key="7">
    <source>
        <dbReference type="ARBA" id="ARBA00022832"/>
    </source>
</evidence>
<dbReference type="STRING" id="887898.HMPREF0551_0005"/>
<dbReference type="AlphaFoldDB" id="E7RU39"/>
<keyword evidence="6" id="KW-0547">Nucleotide-binding</keyword>
<feature type="domain" description="AMP-dependent synthetase/ligase" evidence="15">
    <location>
        <begin position="32"/>
        <end position="426"/>
    </location>
</feature>
<protein>
    <recommendedName>
        <fullName evidence="13">Long-chain-fatty-acid--CoA ligase</fullName>
        <ecNumber evidence="12">6.2.1.3</ecNumber>
    </recommendedName>
    <alternativeName>
        <fullName evidence="14">Long-chain acyl-CoA synthetase</fullName>
    </alternativeName>
</protein>
<dbReference type="Gene3D" id="3.40.50.12780">
    <property type="entry name" value="N-terminal domain of ligase-like"/>
    <property type="match status" value="1"/>
</dbReference>
<dbReference type="eggNOG" id="COG0318">
    <property type="taxonomic scope" value="Bacteria"/>
</dbReference>
<evidence type="ECO:0000256" key="4">
    <source>
        <dbReference type="ARBA" id="ARBA00006432"/>
    </source>
</evidence>
<evidence type="ECO:0000256" key="11">
    <source>
        <dbReference type="ARBA" id="ARBA00023136"/>
    </source>
</evidence>
<keyword evidence="11" id="KW-0472">Membrane</keyword>
<evidence type="ECO:0000313" key="18">
    <source>
        <dbReference type="Proteomes" id="UP000011021"/>
    </source>
</evidence>
<organism evidence="17 18">
    <name type="scientific">Lautropia mirabilis ATCC 51599</name>
    <dbReference type="NCBI Taxonomy" id="887898"/>
    <lineage>
        <taxon>Bacteria</taxon>
        <taxon>Pseudomonadati</taxon>
        <taxon>Pseudomonadota</taxon>
        <taxon>Betaproteobacteria</taxon>
        <taxon>Burkholderiales</taxon>
        <taxon>Burkholderiaceae</taxon>
        <taxon>Lautropia</taxon>
    </lineage>
</organism>
<reference evidence="17 18" key="1">
    <citation type="submission" date="2010-12" db="EMBL/GenBank/DDBJ databases">
        <authorList>
            <person name="Muzny D."/>
            <person name="Qin X."/>
            <person name="Deng J."/>
            <person name="Jiang H."/>
            <person name="Liu Y."/>
            <person name="Qu J."/>
            <person name="Song X.-Z."/>
            <person name="Zhang L."/>
            <person name="Thornton R."/>
            <person name="Coyle M."/>
            <person name="Francisco L."/>
            <person name="Jackson L."/>
            <person name="Javaid M."/>
            <person name="Korchina V."/>
            <person name="Kovar C."/>
            <person name="Mata R."/>
            <person name="Mathew T."/>
            <person name="Ngo R."/>
            <person name="Nguyen L."/>
            <person name="Nguyen N."/>
            <person name="Okwuonu G."/>
            <person name="Ongeri F."/>
            <person name="Pham C."/>
            <person name="Simmons D."/>
            <person name="Wilczek-Boney K."/>
            <person name="Hale W."/>
            <person name="Jakkamsetti A."/>
            <person name="Pham P."/>
            <person name="Ruth R."/>
            <person name="San Lucas F."/>
            <person name="Warren J."/>
            <person name="Zhang J."/>
            <person name="Zhao Z."/>
            <person name="Zhou C."/>
            <person name="Zhu D."/>
            <person name="Lee S."/>
            <person name="Bess C."/>
            <person name="Blankenburg K."/>
            <person name="Forbes L."/>
            <person name="Fu Q."/>
            <person name="Gubbala S."/>
            <person name="Hirani K."/>
            <person name="Jayaseelan J.C."/>
            <person name="Lara F."/>
            <person name="Munidasa M."/>
            <person name="Palculict T."/>
            <person name="Patil S."/>
            <person name="Pu L.-L."/>
            <person name="Saada N."/>
            <person name="Tang L."/>
            <person name="Weissenberger G."/>
            <person name="Zhu Y."/>
            <person name="Hemphill L."/>
            <person name="Shang Y."/>
            <person name="Youmans B."/>
            <person name="Ayvaz T."/>
            <person name="Ross M."/>
            <person name="Santibanez J."/>
            <person name="Aqrawi P."/>
            <person name="Gross S."/>
            <person name="Joshi V."/>
            <person name="Fowler G."/>
            <person name="Nazareth L."/>
            <person name="Reid J."/>
            <person name="Worley K."/>
            <person name="Petrosino J."/>
            <person name="Highlander S."/>
            <person name="Gibbs R."/>
        </authorList>
    </citation>
    <scope>NUCLEOTIDE SEQUENCE [LARGE SCALE GENOMIC DNA]</scope>
    <source>
        <strain evidence="17 18">ATCC 51599</strain>
    </source>
</reference>
<dbReference type="GO" id="GO:0004467">
    <property type="term" value="F:long-chain fatty acid-CoA ligase activity"/>
    <property type="evidence" value="ECO:0007669"/>
    <property type="project" value="UniProtKB-EC"/>
</dbReference>
<dbReference type="EMBL" id="AEQP01000001">
    <property type="protein sequence ID" value="EFV95822.1"/>
    <property type="molecule type" value="Genomic_DNA"/>
</dbReference>
<evidence type="ECO:0000256" key="5">
    <source>
        <dbReference type="ARBA" id="ARBA00022598"/>
    </source>
</evidence>
<dbReference type="FunFam" id="3.40.50.12780:FF:000003">
    <property type="entry name" value="Long-chain-fatty-acid--CoA ligase FadD"/>
    <property type="match status" value="1"/>
</dbReference>
<dbReference type="InterPro" id="IPR000873">
    <property type="entry name" value="AMP-dep_synth/lig_dom"/>
</dbReference>
<dbReference type="InterPro" id="IPR025110">
    <property type="entry name" value="AMP-bd_C"/>
</dbReference>
<dbReference type="CDD" id="cd05936">
    <property type="entry name" value="FC-FACS_FadD_like"/>
    <property type="match status" value="1"/>
</dbReference>
<accession>E7RU39</accession>
<comment type="subcellular location">
    <subcellularLocation>
        <location evidence="2">Membrane</location>
        <topology evidence="2">Peripheral membrane protein</topology>
    </subcellularLocation>
</comment>
<dbReference type="FunFam" id="3.30.300.30:FF:000006">
    <property type="entry name" value="Long-chain-fatty-acid--CoA ligase FadD"/>
    <property type="match status" value="1"/>
</dbReference>
<dbReference type="InterPro" id="IPR045851">
    <property type="entry name" value="AMP-bd_C_sf"/>
</dbReference>
<keyword evidence="7" id="KW-0276">Fatty acid metabolism</keyword>
<dbReference type="Proteomes" id="UP000011021">
    <property type="component" value="Unassembled WGS sequence"/>
</dbReference>
<dbReference type="InterPro" id="IPR042099">
    <property type="entry name" value="ANL_N_sf"/>
</dbReference>
<evidence type="ECO:0000256" key="8">
    <source>
        <dbReference type="ARBA" id="ARBA00022840"/>
    </source>
</evidence>
<evidence type="ECO:0000313" key="17">
    <source>
        <dbReference type="EMBL" id="EFV95822.1"/>
    </source>
</evidence>
<dbReference type="PROSITE" id="PS00455">
    <property type="entry name" value="AMP_BINDING"/>
    <property type="match status" value="1"/>
</dbReference>
<feature type="domain" description="AMP-binding enzyme C-terminal" evidence="16">
    <location>
        <begin position="477"/>
        <end position="551"/>
    </location>
</feature>
<dbReference type="PANTHER" id="PTHR43767">
    <property type="entry name" value="LONG-CHAIN-FATTY-ACID--COA LIGASE"/>
    <property type="match status" value="1"/>
</dbReference>
<comment type="caution">
    <text evidence="17">The sequence shown here is derived from an EMBL/GenBank/DDBJ whole genome shotgun (WGS) entry which is preliminary data.</text>
</comment>
<evidence type="ECO:0000256" key="10">
    <source>
        <dbReference type="ARBA" id="ARBA00023098"/>
    </source>
</evidence>
<evidence type="ECO:0000259" key="15">
    <source>
        <dbReference type="Pfam" id="PF00501"/>
    </source>
</evidence>
<comment type="cofactor">
    <cofactor evidence="1">
        <name>Mg(2+)</name>
        <dbReference type="ChEBI" id="CHEBI:18420"/>
    </cofactor>
</comment>
<dbReference type="Pfam" id="PF00501">
    <property type="entry name" value="AMP-binding"/>
    <property type="match status" value="1"/>
</dbReference>